<dbReference type="AlphaFoldDB" id="A0A2M6WDH3"/>
<evidence type="ECO:0000256" key="2">
    <source>
        <dbReference type="ARBA" id="ARBA00022730"/>
    </source>
</evidence>
<comment type="function">
    <text evidence="7">This is one of the proteins that bind and probably mediate the attachment of the 5S RNA into the large ribosomal subunit, where it forms part of the central protuberance.</text>
</comment>
<accession>A0A2M6WDH3</accession>
<evidence type="ECO:0000256" key="1">
    <source>
        <dbReference type="ARBA" id="ARBA00007116"/>
    </source>
</evidence>
<dbReference type="InterPro" id="IPR005484">
    <property type="entry name" value="Ribosomal_uL18_bac/plant/anim"/>
</dbReference>
<proteinExistence type="inferred from homology"/>
<dbReference type="GO" id="GO:0022625">
    <property type="term" value="C:cytosolic large ribosomal subunit"/>
    <property type="evidence" value="ECO:0007669"/>
    <property type="project" value="TreeGrafter"/>
</dbReference>
<dbReference type="GO" id="GO:0003735">
    <property type="term" value="F:structural constituent of ribosome"/>
    <property type="evidence" value="ECO:0007669"/>
    <property type="project" value="InterPro"/>
</dbReference>
<dbReference type="PANTHER" id="PTHR12899">
    <property type="entry name" value="39S RIBOSOMAL PROTEIN L18, MITOCHONDRIAL"/>
    <property type="match status" value="1"/>
</dbReference>
<dbReference type="InterPro" id="IPR057268">
    <property type="entry name" value="Ribosomal_L18"/>
</dbReference>
<dbReference type="Gene3D" id="3.30.420.100">
    <property type="match status" value="1"/>
</dbReference>
<organism evidence="9 10">
    <name type="scientific">Candidatus Komeilibacteria bacterium CG10_big_fil_rev_8_21_14_0_10_41_13</name>
    <dbReference type="NCBI Taxonomy" id="1974476"/>
    <lineage>
        <taxon>Bacteria</taxon>
        <taxon>Candidatus Komeiliibacteriota</taxon>
    </lineage>
</organism>
<name>A0A2M6WDH3_9BACT</name>
<gene>
    <name evidence="7" type="primary">rplR</name>
    <name evidence="9" type="ORF">COU22_00135</name>
</gene>
<dbReference type="NCBIfam" id="TIGR00060">
    <property type="entry name" value="L18_bact"/>
    <property type="match status" value="1"/>
</dbReference>
<dbReference type="GO" id="GO:0008097">
    <property type="term" value="F:5S rRNA binding"/>
    <property type="evidence" value="ECO:0007669"/>
    <property type="project" value="TreeGrafter"/>
</dbReference>
<keyword evidence="5 7" id="KW-0687">Ribonucleoprotein</keyword>
<comment type="subunit">
    <text evidence="7">Part of the 50S ribosomal subunit; part of the 5S rRNA/L5/L18/L25 subcomplex. Contacts the 5S and 23S rRNAs.</text>
</comment>
<comment type="similarity">
    <text evidence="1 7">Belongs to the universal ribosomal protein uL18 family.</text>
</comment>
<feature type="region of interest" description="Disordered" evidence="8">
    <location>
        <begin position="1"/>
        <end position="23"/>
    </location>
</feature>
<sequence length="117" mass="13149">MKDFNKIKNQAKQRRVARVRSQISGTAQRPRLAIFKSLKHISLQAIDDLKGQTLAAASDIEVKEGSQKERARSVGKLIAKKLIEKKINQAVFDKRHYKYHGVIKEAAEGAREGGLKI</sequence>
<dbReference type="HAMAP" id="MF_01337_B">
    <property type="entry name" value="Ribosomal_uL18_B"/>
    <property type="match status" value="1"/>
</dbReference>
<evidence type="ECO:0000256" key="5">
    <source>
        <dbReference type="ARBA" id="ARBA00023274"/>
    </source>
</evidence>
<evidence type="ECO:0000313" key="9">
    <source>
        <dbReference type="EMBL" id="PIT90795.1"/>
    </source>
</evidence>
<comment type="caution">
    <text evidence="9">The sequence shown here is derived from an EMBL/GenBank/DDBJ whole genome shotgun (WGS) entry which is preliminary data.</text>
</comment>
<evidence type="ECO:0000256" key="7">
    <source>
        <dbReference type="HAMAP-Rule" id="MF_01337"/>
    </source>
</evidence>
<evidence type="ECO:0000256" key="3">
    <source>
        <dbReference type="ARBA" id="ARBA00022884"/>
    </source>
</evidence>
<dbReference type="Pfam" id="PF00861">
    <property type="entry name" value="Ribosomal_L18p"/>
    <property type="match status" value="1"/>
</dbReference>
<dbReference type="InterPro" id="IPR004389">
    <property type="entry name" value="Ribosomal_uL18_bac-type"/>
</dbReference>
<feature type="compositionally biased region" description="Basic residues" evidence="8">
    <location>
        <begin position="9"/>
        <end position="18"/>
    </location>
</feature>
<keyword evidence="4 7" id="KW-0689">Ribosomal protein</keyword>
<evidence type="ECO:0000313" key="10">
    <source>
        <dbReference type="Proteomes" id="UP000230543"/>
    </source>
</evidence>
<dbReference type="PANTHER" id="PTHR12899:SF3">
    <property type="entry name" value="LARGE RIBOSOMAL SUBUNIT PROTEIN UL18M"/>
    <property type="match status" value="1"/>
</dbReference>
<evidence type="ECO:0000256" key="8">
    <source>
        <dbReference type="SAM" id="MobiDB-lite"/>
    </source>
</evidence>
<dbReference type="EMBL" id="PFBO01000009">
    <property type="protein sequence ID" value="PIT90795.1"/>
    <property type="molecule type" value="Genomic_DNA"/>
</dbReference>
<reference evidence="10" key="1">
    <citation type="submission" date="2017-09" db="EMBL/GenBank/DDBJ databases">
        <title>Depth-based differentiation of microbial function through sediment-hosted aquifers and enrichment of novel symbionts in the deep terrestrial subsurface.</title>
        <authorList>
            <person name="Probst A.J."/>
            <person name="Ladd B."/>
            <person name="Jarett J.K."/>
            <person name="Geller-Mcgrath D.E."/>
            <person name="Sieber C.M.K."/>
            <person name="Emerson J.B."/>
            <person name="Anantharaman K."/>
            <person name="Thomas B.C."/>
            <person name="Malmstrom R."/>
            <person name="Stieglmeier M."/>
            <person name="Klingl A."/>
            <person name="Woyke T."/>
            <person name="Ryan C.M."/>
            <person name="Banfield J.F."/>
        </authorList>
    </citation>
    <scope>NUCLEOTIDE SEQUENCE [LARGE SCALE GENOMIC DNA]</scope>
</reference>
<dbReference type="Proteomes" id="UP000230543">
    <property type="component" value="Unassembled WGS sequence"/>
</dbReference>
<dbReference type="CDD" id="cd00432">
    <property type="entry name" value="Ribosomal_L18_L5e"/>
    <property type="match status" value="1"/>
</dbReference>
<evidence type="ECO:0000256" key="6">
    <source>
        <dbReference type="ARBA" id="ARBA00035197"/>
    </source>
</evidence>
<evidence type="ECO:0000256" key="4">
    <source>
        <dbReference type="ARBA" id="ARBA00022980"/>
    </source>
</evidence>
<keyword evidence="2 7" id="KW-0699">rRNA-binding</keyword>
<dbReference type="GO" id="GO:0006412">
    <property type="term" value="P:translation"/>
    <property type="evidence" value="ECO:0007669"/>
    <property type="project" value="UniProtKB-UniRule"/>
</dbReference>
<keyword evidence="3 7" id="KW-0694">RNA-binding</keyword>
<dbReference type="SUPFAM" id="SSF53137">
    <property type="entry name" value="Translational machinery components"/>
    <property type="match status" value="1"/>
</dbReference>
<protein>
    <recommendedName>
        <fullName evidence="6 7">Large ribosomal subunit protein uL18</fullName>
    </recommendedName>
</protein>